<reference evidence="8 11" key="2">
    <citation type="submission" date="2020-10" db="EMBL/GenBank/DDBJ databases">
        <title>Campylobacter californiensis sp. nov. isolated from cattle and feral swine in California.</title>
        <authorList>
            <person name="Miller W.G."/>
        </authorList>
    </citation>
    <scope>NUCLEOTIDE SEQUENCE [LARGE SCALE GENOMIC DNA]</scope>
    <source>
        <strain evidence="8 11">RM12919</strain>
    </source>
</reference>
<feature type="transmembrane region" description="Helical" evidence="7">
    <location>
        <begin position="46"/>
        <end position="67"/>
    </location>
</feature>
<evidence type="ECO:0000256" key="5">
    <source>
        <dbReference type="ARBA" id="ARBA00022989"/>
    </source>
</evidence>
<dbReference type="RefSeq" id="WP_170016759.1">
    <property type="nucleotide sequence ID" value="NZ_CP012545.1"/>
</dbReference>
<evidence type="ECO:0000256" key="6">
    <source>
        <dbReference type="ARBA" id="ARBA00023136"/>
    </source>
</evidence>
<comment type="caution">
    <text evidence="9">The sequence shown here is derived from an EMBL/GenBank/DDBJ whole genome shotgun (WGS) entry which is preliminary data.</text>
</comment>
<name>A0AAW3ZUK8_9BACT</name>
<dbReference type="GO" id="GO:0005886">
    <property type="term" value="C:plasma membrane"/>
    <property type="evidence" value="ECO:0007669"/>
    <property type="project" value="UniProtKB-SubCell"/>
</dbReference>
<sequence length="127" mass="13905">MKNFNLGLLFIRLGLGICLFLHGFHKITNGIGGVKAILVKSGLSEILAYGVYFGEVLAPLMLIIGFYSRISASIIIATSLFIIYAAYPNPLEITNYGGFKAEILYLYICMAFCIVFCGSGKYAVKQD</sequence>
<feature type="transmembrane region" description="Helical" evidence="7">
    <location>
        <begin position="73"/>
        <end position="91"/>
    </location>
</feature>
<protein>
    <submittedName>
        <fullName evidence="9">DoxX family protein</fullName>
    </submittedName>
</protein>
<dbReference type="EMBL" id="LIWG01000009">
    <property type="protein sequence ID" value="MBE3608537.1"/>
    <property type="molecule type" value="Genomic_DNA"/>
</dbReference>
<evidence type="ECO:0000313" key="11">
    <source>
        <dbReference type="Proteomes" id="UP001318760"/>
    </source>
</evidence>
<dbReference type="InterPro" id="IPR051907">
    <property type="entry name" value="DoxX-like_oxidoreductase"/>
</dbReference>
<dbReference type="Proteomes" id="UP001318760">
    <property type="component" value="Unassembled WGS sequence"/>
</dbReference>
<keyword evidence="10" id="KW-1185">Reference proteome</keyword>
<organism evidence="9 10">
    <name type="scientific">Campylobacter californiensis</name>
    <dbReference type="NCBI Taxonomy" id="1032243"/>
    <lineage>
        <taxon>Bacteria</taxon>
        <taxon>Pseudomonadati</taxon>
        <taxon>Campylobacterota</taxon>
        <taxon>Epsilonproteobacteria</taxon>
        <taxon>Campylobacterales</taxon>
        <taxon>Campylobacteraceae</taxon>
        <taxon>Campylobacter</taxon>
    </lineage>
</organism>
<keyword evidence="5 7" id="KW-1133">Transmembrane helix</keyword>
<dbReference type="Proteomes" id="UP000650616">
    <property type="component" value="Unassembled WGS sequence"/>
</dbReference>
<evidence type="ECO:0000313" key="10">
    <source>
        <dbReference type="Proteomes" id="UP000650616"/>
    </source>
</evidence>
<feature type="transmembrane region" description="Helical" evidence="7">
    <location>
        <begin position="103"/>
        <end position="124"/>
    </location>
</feature>
<dbReference type="PANTHER" id="PTHR33452">
    <property type="entry name" value="OXIDOREDUCTASE CATD-RELATED"/>
    <property type="match status" value="1"/>
</dbReference>
<keyword evidence="6 7" id="KW-0472">Membrane</keyword>
<dbReference type="InterPro" id="IPR032808">
    <property type="entry name" value="DoxX"/>
</dbReference>
<evidence type="ECO:0000256" key="3">
    <source>
        <dbReference type="ARBA" id="ARBA00022475"/>
    </source>
</evidence>
<dbReference type="PANTHER" id="PTHR33452:SF1">
    <property type="entry name" value="INNER MEMBRANE PROTEIN YPHA-RELATED"/>
    <property type="match status" value="1"/>
</dbReference>
<dbReference type="Pfam" id="PF07681">
    <property type="entry name" value="DoxX"/>
    <property type="match status" value="1"/>
</dbReference>
<evidence type="ECO:0000256" key="1">
    <source>
        <dbReference type="ARBA" id="ARBA00004651"/>
    </source>
</evidence>
<dbReference type="AlphaFoldDB" id="A0AAW3ZUK8"/>
<accession>A0AAW3ZUK8</accession>
<evidence type="ECO:0000256" key="4">
    <source>
        <dbReference type="ARBA" id="ARBA00022692"/>
    </source>
</evidence>
<evidence type="ECO:0000313" key="9">
    <source>
        <dbReference type="EMBL" id="MBE3608537.1"/>
    </source>
</evidence>
<keyword evidence="4 7" id="KW-0812">Transmembrane</keyword>
<gene>
    <name evidence="8" type="ORF">CCAL12919_04125</name>
    <name evidence="9" type="ORF">CCAL9337_07360</name>
</gene>
<comment type="subcellular location">
    <subcellularLocation>
        <location evidence="1">Cell membrane</location>
        <topology evidence="1">Multi-pass membrane protein</topology>
    </subcellularLocation>
</comment>
<evidence type="ECO:0000256" key="2">
    <source>
        <dbReference type="ARBA" id="ARBA00006679"/>
    </source>
</evidence>
<dbReference type="EMBL" id="JADBHS010000006">
    <property type="protein sequence ID" value="MBE2986322.1"/>
    <property type="molecule type" value="Genomic_DNA"/>
</dbReference>
<keyword evidence="3" id="KW-1003">Cell membrane</keyword>
<comment type="similarity">
    <text evidence="2">Belongs to the DoxX family.</text>
</comment>
<feature type="transmembrane region" description="Helical" evidence="7">
    <location>
        <begin position="6"/>
        <end position="25"/>
    </location>
</feature>
<evidence type="ECO:0000313" key="8">
    <source>
        <dbReference type="EMBL" id="MBE2986322.1"/>
    </source>
</evidence>
<reference evidence="9 10" key="1">
    <citation type="submission" date="2015-08" db="EMBL/GenBank/DDBJ databases">
        <title>Comparative genomics of the Campylobacter concisus group.</title>
        <authorList>
            <person name="Yee E."/>
            <person name="Chapman M.H."/>
            <person name="Huynh S."/>
            <person name="Bono J.L."/>
            <person name="On S.L."/>
            <person name="St Leger J."/>
            <person name="Foster G."/>
            <person name="Parker C.T."/>
            <person name="Miller W.G."/>
        </authorList>
    </citation>
    <scope>NUCLEOTIDE SEQUENCE [LARGE SCALE GENOMIC DNA]</scope>
    <source>
        <strain evidence="9 10">RM9337</strain>
    </source>
</reference>
<proteinExistence type="inferred from homology"/>
<evidence type="ECO:0000256" key="7">
    <source>
        <dbReference type="SAM" id="Phobius"/>
    </source>
</evidence>